<gene>
    <name evidence="1" type="ORF">GMD30_04335</name>
</gene>
<name>A0A844KL49_9FIRM</name>
<dbReference type="EMBL" id="WNAL01000007">
    <property type="protein sequence ID" value="MTR80951.1"/>
    <property type="molecule type" value="Genomic_DNA"/>
</dbReference>
<accession>A0A844KL49</accession>
<organism evidence="1 2">
    <name type="scientific">Roseburia faecis</name>
    <dbReference type="NCBI Taxonomy" id="301302"/>
    <lineage>
        <taxon>Bacteria</taxon>
        <taxon>Bacillati</taxon>
        <taxon>Bacillota</taxon>
        <taxon>Clostridia</taxon>
        <taxon>Lachnospirales</taxon>
        <taxon>Lachnospiraceae</taxon>
        <taxon>Roseburia</taxon>
    </lineage>
</organism>
<dbReference type="Proteomes" id="UP000446657">
    <property type="component" value="Unassembled WGS sequence"/>
</dbReference>
<protein>
    <submittedName>
        <fullName evidence="1">Uncharacterized protein</fullName>
    </submittedName>
</protein>
<dbReference type="AlphaFoldDB" id="A0A844KL49"/>
<dbReference type="RefSeq" id="WP_155175686.1">
    <property type="nucleotide sequence ID" value="NZ_WNAK01000008.1"/>
</dbReference>
<evidence type="ECO:0000313" key="2">
    <source>
        <dbReference type="Proteomes" id="UP000446657"/>
    </source>
</evidence>
<reference evidence="1 2" key="1">
    <citation type="journal article" date="2019" name="Nat. Med.">
        <title>A library of human gut bacterial isolates paired with longitudinal multiomics data enables mechanistic microbiome research.</title>
        <authorList>
            <person name="Poyet M."/>
            <person name="Groussin M."/>
            <person name="Gibbons S.M."/>
            <person name="Avila-Pacheco J."/>
            <person name="Jiang X."/>
            <person name="Kearney S.M."/>
            <person name="Perrotta A.R."/>
            <person name="Berdy B."/>
            <person name="Zhao S."/>
            <person name="Lieberman T.D."/>
            <person name="Swanson P.K."/>
            <person name="Smith M."/>
            <person name="Roesemann S."/>
            <person name="Alexander J.E."/>
            <person name="Rich S.A."/>
            <person name="Livny J."/>
            <person name="Vlamakis H."/>
            <person name="Clish C."/>
            <person name="Bullock K."/>
            <person name="Deik A."/>
            <person name="Scott J."/>
            <person name="Pierce K.A."/>
            <person name="Xavier R.J."/>
            <person name="Alm E.J."/>
        </authorList>
    </citation>
    <scope>NUCLEOTIDE SEQUENCE [LARGE SCALE GENOMIC DNA]</scope>
    <source>
        <strain evidence="1 2">BIOML-A1</strain>
    </source>
</reference>
<proteinExistence type="predicted"/>
<comment type="caution">
    <text evidence="1">The sequence shown here is derived from an EMBL/GenBank/DDBJ whole genome shotgun (WGS) entry which is preliminary data.</text>
</comment>
<sequence>MKKHIFEINQQNLLLIYEVVQSFRQQSFFVGTSKLSQLLKNMNDVAEFIFSQEDCKAMAVELQQILPPLLQAQSNVST</sequence>
<evidence type="ECO:0000313" key="1">
    <source>
        <dbReference type="EMBL" id="MTR80951.1"/>
    </source>
</evidence>